<comment type="caution">
    <text evidence="3">The sequence shown here is derived from an EMBL/GenBank/DDBJ whole genome shotgun (WGS) entry which is preliminary data.</text>
</comment>
<sequence>MARSDFRFVWHQRARYAEVDAQAVVFNSRYLEYFDIGITEYFRAVGLYPEPQLKGAPELHVVKAEVTYHAPVLLDEMMAIGVRCEKIGRTSLTFAFEIHGEGGEDLRASGIEVSVHVDEPRGRPTPVPDAVVALFEAYAGRVLK</sequence>
<evidence type="ECO:0000256" key="1">
    <source>
        <dbReference type="ARBA" id="ARBA00005953"/>
    </source>
</evidence>
<evidence type="ECO:0000256" key="2">
    <source>
        <dbReference type="ARBA" id="ARBA00022801"/>
    </source>
</evidence>
<dbReference type="SUPFAM" id="SSF54637">
    <property type="entry name" value="Thioesterase/thiol ester dehydrase-isomerase"/>
    <property type="match status" value="1"/>
</dbReference>
<dbReference type="EMBL" id="NOXT01000115">
    <property type="protein sequence ID" value="OYQ27048.1"/>
    <property type="molecule type" value="Genomic_DNA"/>
</dbReference>
<dbReference type="PANTHER" id="PTHR31793">
    <property type="entry name" value="4-HYDROXYBENZOYL-COA THIOESTERASE FAMILY MEMBER"/>
    <property type="match status" value="1"/>
</dbReference>
<dbReference type="InterPro" id="IPR050563">
    <property type="entry name" value="4-hydroxybenzoyl-CoA_TE"/>
</dbReference>
<dbReference type="GO" id="GO:0047617">
    <property type="term" value="F:fatty acyl-CoA hydrolase activity"/>
    <property type="evidence" value="ECO:0007669"/>
    <property type="project" value="TreeGrafter"/>
</dbReference>
<dbReference type="PANTHER" id="PTHR31793:SF27">
    <property type="entry name" value="NOVEL THIOESTERASE SUPERFAMILY DOMAIN AND SAPOSIN A-TYPE DOMAIN CONTAINING PROTEIN (0610012H03RIK)"/>
    <property type="match status" value="1"/>
</dbReference>
<proteinExistence type="inferred from homology"/>
<comment type="similarity">
    <text evidence="1">Belongs to the 4-hydroxybenzoyl-CoA thioesterase family.</text>
</comment>
<name>A0A255YCX5_9SPHN</name>
<evidence type="ECO:0000313" key="4">
    <source>
        <dbReference type="Proteomes" id="UP000216991"/>
    </source>
</evidence>
<dbReference type="RefSeq" id="WP_094474102.1">
    <property type="nucleotide sequence ID" value="NZ_NOXT01000115.1"/>
</dbReference>
<evidence type="ECO:0000313" key="3">
    <source>
        <dbReference type="EMBL" id="OYQ27048.1"/>
    </source>
</evidence>
<dbReference type="Pfam" id="PF13279">
    <property type="entry name" value="4HBT_2"/>
    <property type="match status" value="1"/>
</dbReference>
<dbReference type="InterPro" id="IPR029069">
    <property type="entry name" value="HotDog_dom_sf"/>
</dbReference>
<keyword evidence="4" id="KW-1185">Reference proteome</keyword>
<gene>
    <name evidence="3" type="ORF">CHU93_11055</name>
</gene>
<reference evidence="3 4" key="1">
    <citation type="submission" date="2017-07" db="EMBL/GenBank/DDBJ databases">
        <title>Sandarakinorhabdus cyanobacteriorum sp. nov., a novel bacterium isolated from cyanobacterial aggregates in a eutrophic lake.</title>
        <authorList>
            <person name="Cai H."/>
        </authorList>
    </citation>
    <scope>NUCLEOTIDE SEQUENCE [LARGE SCALE GENOMIC DNA]</scope>
    <source>
        <strain evidence="3 4">TH057</strain>
    </source>
</reference>
<dbReference type="PIRSF" id="PIRSF003230">
    <property type="entry name" value="YbgC"/>
    <property type="match status" value="1"/>
</dbReference>
<dbReference type="OrthoDB" id="9799036at2"/>
<dbReference type="CDD" id="cd00586">
    <property type="entry name" value="4HBT"/>
    <property type="match status" value="1"/>
</dbReference>
<protein>
    <submittedName>
        <fullName evidence="3">4-hydroxybenzoyl-CoA thioesterase</fullName>
    </submittedName>
</protein>
<organism evidence="3 4">
    <name type="scientific">Sandarakinorhabdus cyanobacteriorum</name>
    <dbReference type="NCBI Taxonomy" id="1981098"/>
    <lineage>
        <taxon>Bacteria</taxon>
        <taxon>Pseudomonadati</taxon>
        <taxon>Pseudomonadota</taxon>
        <taxon>Alphaproteobacteria</taxon>
        <taxon>Sphingomonadales</taxon>
        <taxon>Sphingosinicellaceae</taxon>
        <taxon>Sandarakinorhabdus</taxon>
    </lineage>
</organism>
<dbReference type="Gene3D" id="3.10.129.10">
    <property type="entry name" value="Hotdog Thioesterase"/>
    <property type="match status" value="1"/>
</dbReference>
<dbReference type="InterPro" id="IPR006684">
    <property type="entry name" value="YbgC/YbaW"/>
</dbReference>
<dbReference type="NCBIfam" id="TIGR00051">
    <property type="entry name" value="YbgC/FadM family acyl-CoA thioesterase"/>
    <property type="match status" value="1"/>
</dbReference>
<dbReference type="Proteomes" id="UP000216991">
    <property type="component" value="Unassembled WGS sequence"/>
</dbReference>
<keyword evidence="2" id="KW-0378">Hydrolase</keyword>
<dbReference type="AlphaFoldDB" id="A0A255YCX5"/>
<accession>A0A255YCX5</accession>